<sequence>MEEGTTMESSSSSSSSSSCEKKNVNSTTRRLSLKSDSEFSNYQFWKQKLRENCLKRVREDRTRLLWKCRSSSPPTSHQDHLDIAFRDIVSHEFHQIIKQHNHDDDNDLLWNDQSPHTTYQEELLLQMQDIFYQETAIDTWEDEVDNYLARAVYDHMDLNADKTHREQIWCPVCKQGDLKDTHTLIYCTRCKLQLTKAGEVTLDFLHDRLAEAHTDHFDRGCRLKPTFCIKTEFNLTALYIMCEGCDTFEVVI</sequence>
<comment type="caution">
    <text evidence="1">The sequence shown here is derived from an EMBL/GenBank/DDBJ whole genome shotgun (WGS) entry which is preliminary data.</text>
</comment>
<name>A0ACB0JC74_TRIPR</name>
<keyword evidence="2" id="KW-1185">Reference proteome</keyword>
<evidence type="ECO:0000313" key="1">
    <source>
        <dbReference type="EMBL" id="CAJ2642606.1"/>
    </source>
</evidence>
<organism evidence="1 2">
    <name type="scientific">Trifolium pratense</name>
    <name type="common">Red clover</name>
    <dbReference type="NCBI Taxonomy" id="57577"/>
    <lineage>
        <taxon>Eukaryota</taxon>
        <taxon>Viridiplantae</taxon>
        <taxon>Streptophyta</taxon>
        <taxon>Embryophyta</taxon>
        <taxon>Tracheophyta</taxon>
        <taxon>Spermatophyta</taxon>
        <taxon>Magnoliopsida</taxon>
        <taxon>eudicotyledons</taxon>
        <taxon>Gunneridae</taxon>
        <taxon>Pentapetalae</taxon>
        <taxon>rosids</taxon>
        <taxon>fabids</taxon>
        <taxon>Fabales</taxon>
        <taxon>Fabaceae</taxon>
        <taxon>Papilionoideae</taxon>
        <taxon>50 kb inversion clade</taxon>
        <taxon>NPAAA clade</taxon>
        <taxon>Hologalegina</taxon>
        <taxon>IRL clade</taxon>
        <taxon>Trifolieae</taxon>
        <taxon>Trifolium</taxon>
    </lineage>
</organism>
<evidence type="ECO:0000313" key="2">
    <source>
        <dbReference type="Proteomes" id="UP001177021"/>
    </source>
</evidence>
<reference evidence="1" key="1">
    <citation type="submission" date="2023-10" db="EMBL/GenBank/DDBJ databases">
        <authorList>
            <person name="Rodriguez Cubillos JULIANA M."/>
            <person name="De Vega J."/>
        </authorList>
    </citation>
    <scope>NUCLEOTIDE SEQUENCE</scope>
</reference>
<dbReference type="Proteomes" id="UP001177021">
    <property type="component" value="Unassembled WGS sequence"/>
</dbReference>
<accession>A0ACB0JC74</accession>
<dbReference type="EMBL" id="CASHSV030000034">
    <property type="protein sequence ID" value="CAJ2642606.1"/>
    <property type="molecule type" value="Genomic_DNA"/>
</dbReference>
<gene>
    <name evidence="1" type="ORF">MILVUS5_LOCUS12053</name>
</gene>
<protein>
    <submittedName>
        <fullName evidence="1">Uncharacterized protein</fullName>
    </submittedName>
</protein>
<proteinExistence type="predicted"/>